<dbReference type="GO" id="GO:0008270">
    <property type="term" value="F:zinc ion binding"/>
    <property type="evidence" value="ECO:0007669"/>
    <property type="project" value="InterPro"/>
</dbReference>
<evidence type="ECO:0000313" key="3">
    <source>
        <dbReference type="Proteomes" id="UP000467841"/>
    </source>
</evidence>
<feature type="domain" description="Zinc finger PMZ-type" evidence="1">
    <location>
        <begin position="20"/>
        <end position="47"/>
    </location>
</feature>
<reference evidence="2" key="1">
    <citation type="submission" date="2020-01" db="EMBL/GenBank/DDBJ databases">
        <authorList>
            <person name="Mishra B."/>
        </authorList>
    </citation>
    <scope>NUCLEOTIDE SEQUENCE [LARGE SCALE GENOMIC DNA]</scope>
</reference>
<evidence type="ECO:0000313" key="2">
    <source>
        <dbReference type="EMBL" id="CAA7056280.1"/>
    </source>
</evidence>
<dbReference type="OrthoDB" id="1111874at2759"/>
<comment type="caution">
    <text evidence="2">The sequence shown here is derived from an EMBL/GenBank/DDBJ whole genome shotgun (WGS) entry which is preliminary data.</text>
</comment>
<evidence type="ECO:0000259" key="1">
    <source>
        <dbReference type="SMART" id="SM00575"/>
    </source>
</evidence>
<protein>
    <recommendedName>
        <fullName evidence="1">Zinc finger PMZ-type domain-containing protein</fullName>
    </recommendedName>
</protein>
<sequence>MEFQVQEQSGECHIVKILDGTCSCMKFQLLGMPSAHAIASAVNIELPTDFMVSWGFYGETWTRGFDGKIYPVPSVGGGDILDPAGGDLLPPNVRRLQKSGIHNGRRCTRCRRQGHNKASCRFAI</sequence>
<name>A0A6D2KSW0_9BRAS</name>
<dbReference type="InterPro" id="IPR006564">
    <property type="entry name" value="Znf_PMZ"/>
</dbReference>
<dbReference type="Proteomes" id="UP000467841">
    <property type="component" value="Unassembled WGS sequence"/>
</dbReference>
<dbReference type="EMBL" id="CACVBM020001631">
    <property type="protein sequence ID" value="CAA7056280.1"/>
    <property type="molecule type" value="Genomic_DNA"/>
</dbReference>
<keyword evidence="3" id="KW-1185">Reference proteome</keyword>
<proteinExistence type="predicted"/>
<accession>A0A6D2KSW0</accession>
<dbReference type="SMART" id="SM00575">
    <property type="entry name" value="ZnF_PMZ"/>
    <property type="match status" value="1"/>
</dbReference>
<organism evidence="2 3">
    <name type="scientific">Microthlaspi erraticum</name>
    <dbReference type="NCBI Taxonomy" id="1685480"/>
    <lineage>
        <taxon>Eukaryota</taxon>
        <taxon>Viridiplantae</taxon>
        <taxon>Streptophyta</taxon>
        <taxon>Embryophyta</taxon>
        <taxon>Tracheophyta</taxon>
        <taxon>Spermatophyta</taxon>
        <taxon>Magnoliopsida</taxon>
        <taxon>eudicotyledons</taxon>
        <taxon>Gunneridae</taxon>
        <taxon>Pentapetalae</taxon>
        <taxon>rosids</taxon>
        <taxon>malvids</taxon>
        <taxon>Brassicales</taxon>
        <taxon>Brassicaceae</taxon>
        <taxon>Coluteocarpeae</taxon>
        <taxon>Microthlaspi</taxon>
    </lineage>
</organism>
<dbReference type="AlphaFoldDB" id="A0A6D2KSW0"/>
<gene>
    <name evidence="2" type="ORF">MERR_LOCUS43516</name>
</gene>